<dbReference type="AlphaFoldDB" id="A0AAW1F8I4"/>
<dbReference type="Proteomes" id="UP001488805">
    <property type="component" value="Unassembled WGS sequence"/>
</dbReference>
<evidence type="ECO:0000313" key="1">
    <source>
        <dbReference type="EMBL" id="KAK9531269.1"/>
    </source>
</evidence>
<evidence type="ECO:0000313" key="2">
    <source>
        <dbReference type="Proteomes" id="UP001488805"/>
    </source>
</evidence>
<keyword evidence="2" id="KW-1185">Reference proteome</keyword>
<comment type="caution">
    <text evidence="1">The sequence shown here is derived from an EMBL/GenBank/DDBJ whole genome shotgun (WGS) entry which is preliminary data.</text>
</comment>
<dbReference type="InterPro" id="IPR032801">
    <property type="entry name" value="PXL2A/B/C"/>
</dbReference>
<dbReference type="Gene3D" id="3.40.30.10">
    <property type="entry name" value="Glutaredoxin"/>
    <property type="match status" value="1"/>
</dbReference>
<evidence type="ECO:0008006" key="3">
    <source>
        <dbReference type="Google" id="ProtNLM"/>
    </source>
</evidence>
<gene>
    <name evidence="1" type="ORF">VZT92_010704</name>
</gene>
<dbReference type="InterPro" id="IPR036249">
    <property type="entry name" value="Thioredoxin-like_sf"/>
</dbReference>
<sequence>MAEDASVSEETLTSALTLMVNLGKVLLQTAKDQAEESLETFVPYKITTLLGLITAGADFYRSIGVKKKSEAEDIWQKYYHHAAVREQVEELLQLESEWDSFLESVDRRLQTTDRQLSGRTISDRLSPDTPFTDGRSGESVTLGRYLGQELEAHQAALEALSVRVLVVSFGGLEGAQVWLEQTGCTFDMLLDPQRKVYRSFGLGSSYAKVMGFGCLLQYSEYGAVDRDFPVVAPRLLEDIYQMGGDFLLDEAGKVLLSHPSKSPMDRPTVKAILQALHPSGCSADSAE</sequence>
<protein>
    <recommendedName>
        <fullName evidence="3">Selenoprotein L</fullName>
    </recommendedName>
</protein>
<name>A0AAW1F8I4_ZOAVI</name>
<dbReference type="EMBL" id="JBCEZU010000089">
    <property type="protein sequence ID" value="KAK9531269.1"/>
    <property type="molecule type" value="Genomic_DNA"/>
</dbReference>
<accession>A0AAW1F8I4</accession>
<reference evidence="1 2" key="1">
    <citation type="journal article" date="2024" name="Genome Biol. Evol.">
        <title>Chromosome-level genome assembly of the viviparous eelpout Zoarces viviparus.</title>
        <authorList>
            <person name="Fuhrmann N."/>
            <person name="Brasseur M.V."/>
            <person name="Bakowski C.E."/>
            <person name="Podsiadlowski L."/>
            <person name="Prost S."/>
            <person name="Krehenwinkel H."/>
            <person name="Mayer C."/>
        </authorList>
    </citation>
    <scope>NUCLEOTIDE SEQUENCE [LARGE SCALE GENOMIC DNA]</scope>
    <source>
        <strain evidence="1">NO-MEL_2022_Ind0_liver</strain>
    </source>
</reference>
<proteinExistence type="predicted"/>
<dbReference type="Pfam" id="PF13911">
    <property type="entry name" value="AhpC-TSA_2"/>
    <property type="match status" value="1"/>
</dbReference>
<organism evidence="1 2">
    <name type="scientific">Zoarces viviparus</name>
    <name type="common">Viviparous eelpout</name>
    <name type="synonym">Blennius viviparus</name>
    <dbReference type="NCBI Taxonomy" id="48416"/>
    <lineage>
        <taxon>Eukaryota</taxon>
        <taxon>Metazoa</taxon>
        <taxon>Chordata</taxon>
        <taxon>Craniata</taxon>
        <taxon>Vertebrata</taxon>
        <taxon>Euteleostomi</taxon>
        <taxon>Actinopterygii</taxon>
        <taxon>Neopterygii</taxon>
        <taxon>Teleostei</taxon>
        <taxon>Neoteleostei</taxon>
        <taxon>Acanthomorphata</taxon>
        <taxon>Eupercaria</taxon>
        <taxon>Perciformes</taxon>
        <taxon>Cottioidei</taxon>
        <taxon>Zoarcales</taxon>
        <taxon>Zoarcidae</taxon>
        <taxon>Zoarcinae</taxon>
        <taxon>Zoarces</taxon>
    </lineage>
</organism>
<dbReference type="SUPFAM" id="SSF52833">
    <property type="entry name" value="Thioredoxin-like"/>
    <property type="match status" value="1"/>
</dbReference>